<evidence type="ECO:0000256" key="2">
    <source>
        <dbReference type="ARBA" id="ARBA00007400"/>
    </source>
</evidence>
<keyword evidence="3" id="KW-1003">Cell membrane</keyword>
<sequence length="372" mass="43837">MKTRRMIDEIFVLRSIACMCIVFLHSIDIALRSSYLQGIGPLMVTIFDSIQVFLYFGTPVFIFMSEFIIAYSYRNRPIPEGFMKKRFMYIFVPFLFMAFFYSLPYATTFGAWGEKFLMNAVIGDFHGYFVLIIFQFYILHLLFHQYLRKADPKVVIPLALSINIAYLALFNMTAAPISHPVVHYIWDRFYWVPFFGWIFYFAVGYYCGYYYETFREWVYKYRKIIIAAPIVSTTLLLIFYHNNILLVHSSKRVDILLHTVAIMFFIMYIGQKIKTIPPFLIQISQYSFGIYLLHMFFIHTIDLFVRQAGLSFGAAYIFILFFLSLFCSMGTMMIASRWKHGKYFVGKIGVGKDGKPPKTPEREPEEQLKPRI</sequence>
<keyword evidence="5 8" id="KW-1133">Transmembrane helix</keyword>
<organism evidence="10 11">
    <name type="scientific">Alteribacter keqinensis</name>
    <dbReference type="NCBI Taxonomy" id="2483800"/>
    <lineage>
        <taxon>Bacteria</taxon>
        <taxon>Bacillati</taxon>
        <taxon>Bacillota</taxon>
        <taxon>Bacilli</taxon>
        <taxon>Bacillales</taxon>
        <taxon>Bacillaceae</taxon>
        <taxon>Alteribacter</taxon>
    </lineage>
</organism>
<comment type="similarity">
    <text evidence="2">Belongs to the acyltransferase 3 family.</text>
</comment>
<evidence type="ECO:0000256" key="7">
    <source>
        <dbReference type="SAM" id="MobiDB-lite"/>
    </source>
</evidence>
<dbReference type="PANTHER" id="PTHR40074:SF2">
    <property type="entry name" value="O-ACETYLTRANSFERASE WECH"/>
    <property type="match status" value="1"/>
</dbReference>
<feature type="region of interest" description="Disordered" evidence="7">
    <location>
        <begin position="352"/>
        <end position="372"/>
    </location>
</feature>
<feature type="transmembrane region" description="Helical" evidence="8">
    <location>
        <begin position="155"/>
        <end position="177"/>
    </location>
</feature>
<accession>A0A3M7TVP2</accession>
<evidence type="ECO:0000256" key="3">
    <source>
        <dbReference type="ARBA" id="ARBA00022475"/>
    </source>
</evidence>
<dbReference type="GO" id="GO:0016413">
    <property type="term" value="F:O-acetyltransferase activity"/>
    <property type="evidence" value="ECO:0007669"/>
    <property type="project" value="TreeGrafter"/>
</dbReference>
<dbReference type="PANTHER" id="PTHR40074">
    <property type="entry name" value="O-ACETYLTRANSFERASE WECH"/>
    <property type="match status" value="1"/>
</dbReference>
<evidence type="ECO:0000256" key="1">
    <source>
        <dbReference type="ARBA" id="ARBA00004651"/>
    </source>
</evidence>
<feature type="transmembrane region" description="Helical" evidence="8">
    <location>
        <begin position="189"/>
        <end position="211"/>
    </location>
</feature>
<feature type="transmembrane region" description="Helical" evidence="8">
    <location>
        <begin position="253"/>
        <end position="271"/>
    </location>
</feature>
<feature type="transmembrane region" description="Helical" evidence="8">
    <location>
        <begin position="86"/>
        <end position="105"/>
    </location>
</feature>
<dbReference type="GO" id="GO:0009246">
    <property type="term" value="P:enterobacterial common antigen biosynthetic process"/>
    <property type="evidence" value="ECO:0007669"/>
    <property type="project" value="TreeGrafter"/>
</dbReference>
<evidence type="ECO:0000313" key="11">
    <source>
        <dbReference type="Proteomes" id="UP000278746"/>
    </source>
</evidence>
<feature type="transmembrane region" description="Helical" evidence="8">
    <location>
        <begin position="12"/>
        <end position="32"/>
    </location>
</feature>
<dbReference type="GO" id="GO:0005886">
    <property type="term" value="C:plasma membrane"/>
    <property type="evidence" value="ECO:0007669"/>
    <property type="project" value="UniProtKB-SubCell"/>
</dbReference>
<dbReference type="AlphaFoldDB" id="A0A3M7TVP2"/>
<evidence type="ECO:0000259" key="9">
    <source>
        <dbReference type="Pfam" id="PF01757"/>
    </source>
</evidence>
<keyword evidence="6 8" id="KW-0472">Membrane</keyword>
<feature type="transmembrane region" description="Helical" evidence="8">
    <location>
        <begin position="52"/>
        <end position="74"/>
    </location>
</feature>
<dbReference type="Proteomes" id="UP000278746">
    <property type="component" value="Unassembled WGS sequence"/>
</dbReference>
<dbReference type="OrthoDB" id="65129at2"/>
<proteinExistence type="inferred from homology"/>
<name>A0A3M7TVP2_9BACI</name>
<evidence type="ECO:0000313" key="10">
    <source>
        <dbReference type="EMBL" id="RNA69319.1"/>
    </source>
</evidence>
<protein>
    <recommendedName>
        <fullName evidence="9">Acyltransferase 3 domain-containing protein</fullName>
    </recommendedName>
</protein>
<evidence type="ECO:0000256" key="8">
    <source>
        <dbReference type="SAM" id="Phobius"/>
    </source>
</evidence>
<dbReference type="Pfam" id="PF01757">
    <property type="entry name" value="Acyl_transf_3"/>
    <property type="match status" value="1"/>
</dbReference>
<evidence type="ECO:0000256" key="4">
    <source>
        <dbReference type="ARBA" id="ARBA00022692"/>
    </source>
</evidence>
<reference evidence="10 11" key="1">
    <citation type="submission" date="2018-10" db="EMBL/GenBank/DDBJ databases">
        <title>Bacillus Keqinensis sp. nov., a moderately halophilic bacterium isolated from a saline-alkaline lake.</title>
        <authorList>
            <person name="Wang H."/>
        </authorList>
    </citation>
    <scope>NUCLEOTIDE SEQUENCE [LARGE SCALE GENOMIC DNA]</scope>
    <source>
        <strain evidence="10 11">KQ-3</strain>
    </source>
</reference>
<feature type="transmembrane region" description="Helical" evidence="8">
    <location>
        <begin position="125"/>
        <end position="143"/>
    </location>
</feature>
<dbReference type="EMBL" id="RHIB01000001">
    <property type="protein sequence ID" value="RNA69319.1"/>
    <property type="molecule type" value="Genomic_DNA"/>
</dbReference>
<keyword evidence="11" id="KW-1185">Reference proteome</keyword>
<keyword evidence="4 8" id="KW-0812">Transmembrane</keyword>
<feature type="transmembrane region" description="Helical" evidence="8">
    <location>
        <begin position="223"/>
        <end position="241"/>
    </location>
</feature>
<comment type="subcellular location">
    <subcellularLocation>
        <location evidence="1">Cell membrane</location>
        <topology evidence="1">Multi-pass membrane protein</topology>
    </subcellularLocation>
</comment>
<gene>
    <name evidence="10" type="ORF">EBO34_05075</name>
</gene>
<evidence type="ECO:0000256" key="5">
    <source>
        <dbReference type="ARBA" id="ARBA00022989"/>
    </source>
</evidence>
<dbReference type="InterPro" id="IPR002656">
    <property type="entry name" value="Acyl_transf_3_dom"/>
</dbReference>
<comment type="caution">
    <text evidence="10">The sequence shown here is derived from an EMBL/GenBank/DDBJ whole genome shotgun (WGS) entry which is preliminary data.</text>
</comment>
<feature type="transmembrane region" description="Helical" evidence="8">
    <location>
        <begin position="283"/>
        <end position="301"/>
    </location>
</feature>
<feature type="transmembrane region" description="Helical" evidence="8">
    <location>
        <begin position="313"/>
        <end position="335"/>
    </location>
</feature>
<dbReference type="RefSeq" id="WP_122896840.1">
    <property type="nucleotide sequence ID" value="NZ_RHIB01000001.1"/>
</dbReference>
<feature type="domain" description="Acyltransferase 3" evidence="9">
    <location>
        <begin position="12"/>
        <end position="330"/>
    </location>
</feature>
<evidence type="ECO:0000256" key="6">
    <source>
        <dbReference type="ARBA" id="ARBA00023136"/>
    </source>
</evidence>